<sequence>MDSNNATAGAVPVAAPLARLPRRRRARGVQSTLAKASMLANFLPAGTLLAFEVALQAASVDGSCSAVSVATIRAPPPALRRLLLPLPLRLQLPDGKVYYGFVTPRGEGPVAVQESGPGSASRCPGRTGTARLRRRRARGHVGACLRGRRARRLQGLRVPPPGTPKGDGRGDGELSAHGGGRVQRPLPGVPQHPLRHRLLGCLKTSRDHRPDQSMAV</sequence>
<evidence type="ECO:0000256" key="6">
    <source>
        <dbReference type="SAM" id="MobiDB-lite"/>
    </source>
</evidence>
<dbReference type="InterPro" id="IPR007770">
    <property type="entry name" value="DMP"/>
</dbReference>
<dbReference type="AlphaFoldDB" id="A0A2S3HKL4"/>
<gene>
    <name evidence="7" type="ORF">PAHAL_4G265200</name>
</gene>
<dbReference type="Gramene" id="PAN24961">
    <property type="protein sequence ID" value="PAN24961"/>
    <property type="gene ID" value="PAHAL_4G265200"/>
</dbReference>
<name>A0A2S3HKL4_9POAL</name>
<dbReference type="Gramene" id="PAN24960">
    <property type="protein sequence ID" value="PAN24960"/>
    <property type="gene ID" value="PAHAL_4G265200"/>
</dbReference>
<proteinExistence type="inferred from homology"/>
<evidence type="ECO:0000256" key="2">
    <source>
        <dbReference type="ARBA" id="ARBA00008707"/>
    </source>
</evidence>
<evidence type="ECO:0000256" key="1">
    <source>
        <dbReference type="ARBA" id="ARBA00004141"/>
    </source>
</evidence>
<dbReference type="Proteomes" id="UP000243499">
    <property type="component" value="Chromosome 4"/>
</dbReference>
<dbReference type="Gramene" id="PAN24962">
    <property type="protein sequence ID" value="PAN24962"/>
    <property type="gene ID" value="PAHAL_4G265200"/>
</dbReference>
<evidence type="ECO:0000256" key="4">
    <source>
        <dbReference type="ARBA" id="ARBA00022989"/>
    </source>
</evidence>
<dbReference type="EMBL" id="CM008049">
    <property type="protein sequence ID" value="PAN24962.1"/>
    <property type="molecule type" value="Genomic_DNA"/>
</dbReference>
<dbReference type="GO" id="GO:0016020">
    <property type="term" value="C:membrane"/>
    <property type="evidence" value="ECO:0007669"/>
    <property type="project" value="UniProtKB-SubCell"/>
</dbReference>
<accession>A0A2S3HKL4</accession>
<comment type="similarity">
    <text evidence="2">Belongs to the plant DMP1 protein family.</text>
</comment>
<evidence type="ECO:0000256" key="5">
    <source>
        <dbReference type="ARBA" id="ARBA00023136"/>
    </source>
</evidence>
<dbReference type="EMBL" id="CM008049">
    <property type="protein sequence ID" value="PAN24960.1"/>
    <property type="molecule type" value="Genomic_DNA"/>
</dbReference>
<keyword evidence="4" id="KW-1133">Transmembrane helix</keyword>
<dbReference type="GO" id="GO:0005737">
    <property type="term" value="C:cytoplasm"/>
    <property type="evidence" value="ECO:0007669"/>
    <property type="project" value="UniProtKB-ARBA"/>
</dbReference>
<dbReference type="Pfam" id="PF05078">
    <property type="entry name" value="DUF679"/>
    <property type="match status" value="1"/>
</dbReference>
<reference evidence="7" key="1">
    <citation type="submission" date="2018-04" db="EMBL/GenBank/DDBJ databases">
        <title>WGS assembly of Panicum hallii.</title>
        <authorList>
            <person name="Lovell J."/>
            <person name="Jenkins J."/>
            <person name="Lowry D."/>
            <person name="Mamidi S."/>
            <person name="Sreedasyam A."/>
            <person name="Weng X."/>
            <person name="Barry K."/>
            <person name="Bonette J."/>
            <person name="Campitelli B."/>
            <person name="Daum C."/>
            <person name="Gordon S."/>
            <person name="Gould B."/>
            <person name="Lipzen A."/>
            <person name="Macqueen A."/>
            <person name="Palacio-Mejia J."/>
            <person name="Plott C."/>
            <person name="Shakirov E."/>
            <person name="Shu S."/>
            <person name="Yoshinaga Y."/>
            <person name="Zane M."/>
            <person name="Rokhsar D."/>
            <person name="Grimwood J."/>
            <person name="Schmutz J."/>
            <person name="Juenger T."/>
        </authorList>
    </citation>
    <scope>NUCLEOTIDE SEQUENCE [LARGE SCALE GENOMIC DNA]</scope>
    <source>
        <strain evidence="7">FIL2</strain>
    </source>
</reference>
<feature type="region of interest" description="Disordered" evidence="6">
    <location>
        <begin position="110"/>
        <end position="129"/>
    </location>
</feature>
<keyword evidence="3" id="KW-0812">Transmembrane</keyword>
<comment type="subcellular location">
    <subcellularLocation>
        <location evidence="1">Membrane</location>
        <topology evidence="1">Multi-pass membrane protein</topology>
    </subcellularLocation>
</comment>
<evidence type="ECO:0000313" key="7">
    <source>
        <dbReference type="EMBL" id="PAN24961.1"/>
    </source>
</evidence>
<protein>
    <submittedName>
        <fullName evidence="7">Uncharacterized protein</fullName>
    </submittedName>
</protein>
<feature type="region of interest" description="Disordered" evidence="6">
    <location>
        <begin position="153"/>
        <end position="193"/>
    </location>
</feature>
<organism evidence="7">
    <name type="scientific">Panicum hallii</name>
    <dbReference type="NCBI Taxonomy" id="206008"/>
    <lineage>
        <taxon>Eukaryota</taxon>
        <taxon>Viridiplantae</taxon>
        <taxon>Streptophyta</taxon>
        <taxon>Embryophyta</taxon>
        <taxon>Tracheophyta</taxon>
        <taxon>Spermatophyta</taxon>
        <taxon>Magnoliopsida</taxon>
        <taxon>Liliopsida</taxon>
        <taxon>Poales</taxon>
        <taxon>Poaceae</taxon>
        <taxon>PACMAD clade</taxon>
        <taxon>Panicoideae</taxon>
        <taxon>Panicodae</taxon>
        <taxon>Paniceae</taxon>
        <taxon>Panicinae</taxon>
        <taxon>Panicum</taxon>
        <taxon>Panicum sect. Panicum</taxon>
    </lineage>
</organism>
<evidence type="ECO:0000256" key="3">
    <source>
        <dbReference type="ARBA" id="ARBA00022692"/>
    </source>
</evidence>
<keyword evidence="5" id="KW-0472">Membrane</keyword>
<dbReference type="EMBL" id="CM008049">
    <property type="protein sequence ID" value="PAN24961.1"/>
    <property type="molecule type" value="Genomic_DNA"/>
</dbReference>